<keyword evidence="1" id="KW-0863">Zinc-finger</keyword>
<dbReference type="PROSITE" id="PS50089">
    <property type="entry name" value="ZF_RING_2"/>
    <property type="match status" value="1"/>
</dbReference>
<dbReference type="InterPro" id="IPR013083">
    <property type="entry name" value="Znf_RING/FYVE/PHD"/>
</dbReference>
<evidence type="ECO:0000313" key="4">
    <source>
        <dbReference type="EMBL" id="CAG8758734.1"/>
    </source>
</evidence>
<evidence type="ECO:0000259" key="3">
    <source>
        <dbReference type="PROSITE" id="PS50089"/>
    </source>
</evidence>
<keyword evidence="5" id="KW-1185">Reference proteome</keyword>
<evidence type="ECO:0000313" key="5">
    <source>
        <dbReference type="Proteomes" id="UP000789901"/>
    </source>
</evidence>
<evidence type="ECO:0000256" key="2">
    <source>
        <dbReference type="SAM" id="MobiDB-lite"/>
    </source>
</evidence>
<dbReference type="Gene3D" id="3.30.40.10">
    <property type="entry name" value="Zinc/RING finger domain, C3HC4 (zinc finger)"/>
    <property type="match status" value="1"/>
</dbReference>
<keyword evidence="1" id="KW-0862">Zinc</keyword>
<organism evidence="4 5">
    <name type="scientific">Gigaspora margarita</name>
    <dbReference type="NCBI Taxonomy" id="4874"/>
    <lineage>
        <taxon>Eukaryota</taxon>
        <taxon>Fungi</taxon>
        <taxon>Fungi incertae sedis</taxon>
        <taxon>Mucoromycota</taxon>
        <taxon>Glomeromycotina</taxon>
        <taxon>Glomeromycetes</taxon>
        <taxon>Diversisporales</taxon>
        <taxon>Gigasporaceae</taxon>
        <taxon>Gigaspora</taxon>
    </lineage>
</organism>
<dbReference type="EMBL" id="CAJVQB010012909">
    <property type="protein sequence ID" value="CAG8758734.1"/>
    <property type="molecule type" value="Genomic_DNA"/>
</dbReference>
<proteinExistence type="predicted"/>
<gene>
    <name evidence="4" type="ORF">GMARGA_LOCUS17225</name>
</gene>
<dbReference type="Pfam" id="PF13639">
    <property type="entry name" value="zf-RING_2"/>
    <property type="match status" value="1"/>
</dbReference>
<feature type="domain" description="RING-type" evidence="3">
    <location>
        <begin position="41"/>
        <end position="84"/>
    </location>
</feature>
<protein>
    <submittedName>
        <fullName evidence="4">21808_t:CDS:1</fullName>
    </submittedName>
</protein>
<dbReference type="SUPFAM" id="SSF57850">
    <property type="entry name" value="RING/U-box"/>
    <property type="match status" value="1"/>
</dbReference>
<accession>A0ABN7VF37</accession>
<keyword evidence="1" id="KW-0479">Metal-binding</keyword>
<dbReference type="SMART" id="SM00184">
    <property type="entry name" value="RING"/>
    <property type="match status" value="1"/>
</dbReference>
<sequence length="311" mass="35832">MSTNPIPQNISCLKTLALNILKNGSPDIIAKGVEVPELDPCSRCKEELFLYELKKPFTALICGHIFHRSCLEDYLKDLSQCPICAIEIEPLLINAVIPMETSPLMSTQNRETISSESIALRASNPTASKISIYPAYADQIQSGKPKPKKRLREEDGKKEPPSLKKLIKELKDDNFTQSLSFTSHFSEDSYTYLYQQIIKAEADNDIASQKLLNCYFKFGKKISERLDYYKNEKKYRDRMAQNKVDKEVKEQLPKEVSDTTRWKQTERARKIYDLFFEIGVDKMQRVKSYSALTISKLSWDNIDYIIDNIKS</sequence>
<feature type="compositionally biased region" description="Basic and acidic residues" evidence="2">
    <location>
        <begin position="151"/>
        <end position="163"/>
    </location>
</feature>
<dbReference type="InterPro" id="IPR001841">
    <property type="entry name" value="Znf_RING"/>
</dbReference>
<name>A0ABN7VF37_GIGMA</name>
<feature type="region of interest" description="Disordered" evidence="2">
    <location>
        <begin position="140"/>
        <end position="163"/>
    </location>
</feature>
<comment type="caution">
    <text evidence="4">The sequence shown here is derived from an EMBL/GenBank/DDBJ whole genome shotgun (WGS) entry which is preliminary data.</text>
</comment>
<reference evidence="4 5" key="1">
    <citation type="submission" date="2021-06" db="EMBL/GenBank/DDBJ databases">
        <authorList>
            <person name="Kallberg Y."/>
            <person name="Tangrot J."/>
            <person name="Rosling A."/>
        </authorList>
    </citation>
    <scope>NUCLEOTIDE SEQUENCE [LARGE SCALE GENOMIC DNA]</scope>
    <source>
        <strain evidence="4 5">120-4 pot B 10/14</strain>
    </source>
</reference>
<dbReference type="Proteomes" id="UP000789901">
    <property type="component" value="Unassembled WGS sequence"/>
</dbReference>
<evidence type="ECO:0000256" key="1">
    <source>
        <dbReference type="PROSITE-ProRule" id="PRU00175"/>
    </source>
</evidence>